<evidence type="ECO:0000256" key="3">
    <source>
        <dbReference type="ARBA" id="ARBA00022989"/>
    </source>
</evidence>
<evidence type="ECO:0000256" key="1">
    <source>
        <dbReference type="ARBA" id="ARBA00004141"/>
    </source>
</evidence>
<evidence type="ECO:0000256" key="4">
    <source>
        <dbReference type="ARBA" id="ARBA00023136"/>
    </source>
</evidence>
<dbReference type="GO" id="GO:0006874">
    <property type="term" value="P:intracellular calcium ion homeostasis"/>
    <property type="evidence" value="ECO:0007669"/>
    <property type="project" value="TreeGrafter"/>
</dbReference>
<dbReference type="OrthoDB" id="9794225at2"/>
<dbReference type="GO" id="GO:0005886">
    <property type="term" value="C:plasma membrane"/>
    <property type="evidence" value="ECO:0007669"/>
    <property type="project" value="TreeGrafter"/>
</dbReference>
<reference evidence="7 8" key="1">
    <citation type="journal article" date="2016" name="Int. J. Syst. Evol. Microbiol.">
        <title>Tessaracoccus flavus sp. nov., isolated from the drainage system of a lindane-producing factory.</title>
        <authorList>
            <person name="Kumari R."/>
            <person name="Singh P."/>
            <person name="Schumann P."/>
            <person name="Lal R."/>
        </authorList>
    </citation>
    <scope>NUCLEOTIDE SEQUENCE [LARGE SCALE GENOMIC DNA]</scope>
    <source>
        <strain evidence="7 8">RP1T</strain>
    </source>
</reference>
<feature type="transmembrane region" description="Helical" evidence="6">
    <location>
        <begin position="79"/>
        <end position="97"/>
    </location>
</feature>
<feature type="transmembrane region" description="Helical" evidence="6">
    <location>
        <begin position="283"/>
        <end position="305"/>
    </location>
</feature>
<comment type="subcellular location">
    <subcellularLocation>
        <location evidence="1">Membrane</location>
        <topology evidence="1">Multi-pass membrane protein</topology>
    </subcellularLocation>
</comment>
<dbReference type="InterPro" id="IPR004481">
    <property type="entry name" value="K/Na/Ca-exchanger"/>
</dbReference>
<feature type="transmembrane region" description="Helical" evidence="6">
    <location>
        <begin position="181"/>
        <end position="199"/>
    </location>
</feature>
<feature type="transmembrane region" description="Helical" evidence="6">
    <location>
        <begin position="219"/>
        <end position="242"/>
    </location>
</feature>
<dbReference type="Proteomes" id="UP000188324">
    <property type="component" value="Chromosome"/>
</dbReference>
<dbReference type="Gene3D" id="1.20.1420.30">
    <property type="entry name" value="NCX, central ion-binding region"/>
    <property type="match status" value="1"/>
</dbReference>
<feature type="transmembrane region" description="Helical" evidence="6">
    <location>
        <begin position="127"/>
        <end position="147"/>
    </location>
</feature>
<feature type="transmembrane region" description="Helical" evidence="6">
    <location>
        <begin position="312"/>
        <end position="332"/>
    </location>
</feature>
<evidence type="ECO:0000256" key="5">
    <source>
        <dbReference type="SAM" id="MobiDB-lite"/>
    </source>
</evidence>
<feature type="transmembrane region" description="Helical" evidence="6">
    <location>
        <begin position="36"/>
        <end position="59"/>
    </location>
</feature>
<feature type="transmembrane region" description="Helical" evidence="6">
    <location>
        <begin position="104"/>
        <end position="121"/>
    </location>
</feature>
<dbReference type="InterPro" id="IPR044880">
    <property type="entry name" value="NCX_ion-bd_dom_sf"/>
</dbReference>
<dbReference type="PANTHER" id="PTHR10846:SF8">
    <property type="entry name" value="INNER MEMBRANE PROTEIN YRBG"/>
    <property type="match status" value="1"/>
</dbReference>
<keyword evidence="2 6" id="KW-0812">Transmembrane</keyword>
<dbReference type="STRING" id="1610493.RPIT_14580"/>
<organism evidence="7 8">
    <name type="scientific">Tessaracoccus flavus</name>
    <dbReference type="NCBI Taxonomy" id="1610493"/>
    <lineage>
        <taxon>Bacteria</taxon>
        <taxon>Bacillati</taxon>
        <taxon>Actinomycetota</taxon>
        <taxon>Actinomycetes</taxon>
        <taxon>Propionibacteriales</taxon>
        <taxon>Propionibacteriaceae</taxon>
        <taxon>Tessaracoccus</taxon>
    </lineage>
</organism>
<keyword evidence="4 6" id="KW-0472">Membrane</keyword>
<name>A0A1Q2CIE4_9ACTN</name>
<feature type="region of interest" description="Disordered" evidence="5">
    <location>
        <begin position="151"/>
        <end position="176"/>
    </location>
</feature>
<dbReference type="EMBL" id="CP019605">
    <property type="protein sequence ID" value="AQP45882.1"/>
    <property type="molecule type" value="Genomic_DNA"/>
</dbReference>
<dbReference type="Pfam" id="PF01699">
    <property type="entry name" value="Na_Ca_ex"/>
    <property type="match status" value="2"/>
</dbReference>
<dbReference type="GO" id="GO:0008273">
    <property type="term" value="F:calcium, potassium:sodium antiporter activity"/>
    <property type="evidence" value="ECO:0007669"/>
    <property type="project" value="TreeGrafter"/>
</dbReference>
<feature type="transmembrane region" description="Helical" evidence="6">
    <location>
        <begin position="6"/>
        <end position="24"/>
    </location>
</feature>
<sequence length="380" mass="38597">MNLLDVGRIVLGLVLLVGGGELLVRGASDLAKRAGISSLVVGLTVVALATSAPELAVSVGATLNGQPDLAVGNVVGSNIVNILVILGLSALVLPLAVRQQLVRLDVPVMVGMTVVLLLVSLDGRISLADGTLLLALMAVHTVVTVWVSRRSPEADDHPGQTMDDSEQPSDEAGTGRRRPGVLLSAAFLAIGVGLLVLGAGQLVDGAVSIAEALGVSELVIGLTVVALGTSLPELATSLIAAVRGERDMAVGNIVGSNIANIGLVLGVPALISGNGLPVPPAALALDIPLMLAVAVALSPVVLTGFTVARWEGAMFLLLYGAYTAYLVLDAIGHDSLEGFTLVLVLFLLPLVVITLVATVGYELGVHAGRRQAKRGDELGG</sequence>
<evidence type="ECO:0000256" key="6">
    <source>
        <dbReference type="SAM" id="Phobius"/>
    </source>
</evidence>
<keyword evidence="8" id="KW-1185">Reference proteome</keyword>
<dbReference type="PANTHER" id="PTHR10846">
    <property type="entry name" value="SODIUM/POTASSIUM/CALCIUM EXCHANGER"/>
    <property type="match status" value="1"/>
</dbReference>
<evidence type="ECO:0000313" key="8">
    <source>
        <dbReference type="Proteomes" id="UP000188324"/>
    </source>
</evidence>
<feature type="transmembrane region" description="Helical" evidence="6">
    <location>
        <begin position="249"/>
        <end position="271"/>
    </location>
</feature>
<gene>
    <name evidence="7" type="ORF">RPIT_14580</name>
</gene>
<dbReference type="GO" id="GO:0005262">
    <property type="term" value="F:calcium channel activity"/>
    <property type="evidence" value="ECO:0007669"/>
    <property type="project" value="TreeGrafter"/>
</dbReference>
<dbReference type="KEGG" id="tfl:RPIT_14580"/>
<dbReference type="NCBIfam" id="TIGR00367">
    <property type="entry name" value="calcium/sodium antiporter"/>
    <property type="match status" value="1"/>
</dbReference>
<evidence type="ECO:0000313" key="7">
    <source>
        <dbReference type="EMBL" id="AQP45882.1"/>
    </source>
</evidence>
<protein>
    <submittedName>
        <fullName evidence="7">Sodium:calcium antiporter</fullName>
    </submittedName>
</protein>
<dbReference type="RefSeq" id="WP_077344087.1">
    <property type="nucleotide sequence ID" value="NZ_CP019605.1"/>
</dbReference>
<evidence type="ECO:0000256" key="2">
    <source>
        <dbReference type="ARBA" id="ARBA00022692"/>
    </source>
</evidence>
<keyword evidence="3 6" id="KW-1133">Transmembrane helix</keyword>
<dbReference type="AlphaFoldDB" id="A0A1Q2CIE4"/>
<dbReference type="Gene3D" id="6.10.280.80">
    <property type="entry name" value="NCX, peripheral helical region"/>
    <property type="match status" value="1"/>
</dbReference>
<dbReference type="InterPro" id="IPR004837">
    <property type="entry name" value="NaCa_Exmemb"/>
</dbReference>
<feature type="transmembrane region" description="Helical" evidence="6">
    <location>
        <begin position="338"/>
        <end position="364"/>
    </location>
</feature>
<proteinExistence type="predicted"/>
<accession>A0A1Q2CIE4</accession>